<accession>S4P5V5</accession>
<reference evidence="1" key="2">
    <citation type="submission" date="2013-05" db="EMBL/GenBank/DDBJ databases">
        <authorList>
            <person name="Carter J.-M."/>
            <person name="Baker S.C."/>
            <person name="Pink R."/>
            <person name="Carter D.R.F."/>
            <person name="Collins A."/>
            <person name="Tomlin J."/>
            <person name="Gibbs M."/>
            <person name="Breuker C.J."/>
        </authorList>
    </citation>
    <scope>NUCLEOTIDE SEQUENCE</scope>
    <source>
        <tissue evidence="1">Ovary</tissue>
    </source>
</reference>
<proteinExistence type="predicted"/>
<feature type="non-terminal residue" evidence="1">
    <location>
        <position position="85"/>
    </location>
</feature>
<name>S4P5V5_9NEOP</name>
<dbReference type="EMBL" id="GAIX01010660">
    <property type="protein sequence ID" value="JAA81900.1"/>
    <property type="molecule type" value="Transcribed_RNA"/>
</dbReference>
<protein>
    <submittedName>
        <fullName evidence="1">Uncharacterized protein</fullName>
    </submittedName>
</protein>
<reference evidence="1" key="1">
    <citation type="journal article" date="2013" name="BMC Genomics">
        <title>Unscrambling butterfly oogenesis.</title>
        <authorList>
            <person name="Carter J.M."/>
            <person name="Baker S.C."/>
            <person name="Pink R."/>
            <person name="Carter D.R."/>
            <person name="Collins A."/>
            <person name="Tomlin J."/>
            <person name="Gibbs M."/>
            <person name="Breuker C.J."/>
        </authorList>
    </citation>
    <scope>NUCLEOTIDE SEQUENCE</scope>
    <source>
        <tissue evidence="1">Ovary</tissue>
    </source>
</reference>
<evidence type="ECO:0000313" key="1">
    <source>
        <dbReference type="EMBL" id="JAA81900.1"/>
    </source>
</evidence>
<dbReference type="AlphaFoldDB" id="S4P5V5"/>
<sequence length="85" mass="9015">MPMDFWSECIVEVCELNDDMLATSSMEVEGTSKYSAMITGGGGGAFGFRRGVLAGRFGVLVVIDDLCILERLLQASSSEEGSSPS</sequence>
<organism evidence="1">
    <name type="scientific">Pararge aegeria</name>
    <name type="common">speckled wood butterfly</name>
    <dbReference type="NCBI Taxonomy" id="116150"/>
    <lineage>
        <taxon>Eukaryota</taxon>
        <taxon>Metazoa</taxon>
        <taxon>Ecdysozoa</taxon>
        <taxon>Arthropoda</taxon>
        <taxon>Hexapoda</taxon>
        <taxon>Insecta</taxon>
        <taxon>Pterygota</taxon>
        <taxon>Neoptera</taxon>
        <taxon>Endopterygota</taxon>
        <taxon>Lepidoptera</taxon>
        <taxon>Glossata</taxon>
        <taxon>Ditrysia</taxon>
        <taxon>Papilionoidea</taxon>
        <taxon>Nymphalidae</taxon>
        <taxon>Satyrinae</taxon>
        <taxon>Satyrini</taxon>
        <taxon>Parargina</taxon>
        <taxon>Pararge</taxon>
    </lineage>
</organism>